<evidence type="ECO:0000313" key="3">
    <source>
        <dbReference type="Proteomes" id="UP000440732"/>
    </source>
</evidence>
<sequence length="60" mass="6686">MTLRPRRPTSRRWRSGGGSTTLHVVELFGASHVSTPAFFVCEDAIHGNFADHFKEGKSEI</sequence>
<protein>
    <submittedName>
        <fullName evidence="1">Uncharacterized protein</fullName>
    </submittedName>
</protein>
<evidence type="ECO:0000313" key="4">
    <source>
        <dbReference type="Proteomes" id="UP000486351"/>
    </source>
</evidence>
<organism evidence="1 3">
    <name type="scientific">Phytophthora fragariae</name>
    <dbReference type="NCBI Taxonomy" id="53985"/>
    <lineage>
        <taxon>Eukaryota</taxon>
        <taxon>Sar</taxon>
        <taxon>Stramenopiles</taxon>
        <taxon>Oomycota</taxon>
        <taxon>Peronosporomycetes</taxon>
        <taxon>Peronosporales</taxon>
        <taxon>Peronosporaceae</taxon>
        <taxon>Phytophthora</taxon>
    </lineage>
</organism>
<dbReference type="Proteomes" id="UP000486351">
    <property type="component" value="Unassembled WGS sequence"/>
</dbReference>
<comment type="caution">
    <text evidence="1">The sequence shown here is derived from an EMBL/GenBank/DDBJ whole genome shotgun (WGS) entry which is preliminary data.</text>
</comment>
<evidence type="ECO:0000313" key="1">
    <source>
        <dbReference type="EMBL" id="KAE9078319.1"/>
    </source>
</evidence>
<proteinExistence type="predicted"/>
<name>A0A6A3QLJ6_9STRA</name>
<accession>A0A6A3QLJ6</accession>
<gene>
    <name evidence="1" type="ORF">PF006_g27737</name>
    <name evidence="2" type="ORF">PF008_g15280</name>
</gene>
<dbReference type="EMBL" id="QXFY01000985">
    <property type="protein sequence ID" value="KAE9331742.1"/>
    <property type="molecule type" value="Genomic_DNA"/>
</dbReference>
<dbReference type="AlphaFoldDB" id="A0A6A3QLJ6"/>
<reference evidence="1 3" key="1">
    <citation type="submission" date="2018-08" db="EMBL/GenBank/DDBJ databases">
        <title>Genomic investigation of the strawberry pathogen Phytophthora fragariae indicates pathogenicity is determined by transcriptional variation in three key races.</title>
        <authorList>
            <person name="Adams T.M."/>
            <person name="Armitage A.D."/>
            <person name="Sobczyk M.K."/>
            <person name="Bates H.J."/>
            <person name="Dunwell J.M."/>
            <person name="Nellist C.F."/>
            <person name="Harrison R.J."/>
        </authorList>
    </citation>
    <scope>NUCLEOTIDE SEQUENCE [LARGE SCALE GENOMIC DNA]</scope>
    <source>
        <strain evidence="1 3">NOV-5</strain>
        <strain evidence="2 4">NOV-77</strain>
    </source>
</reference>
<evidence type="ECO:0000313" key="2">
    <source>
        <dbReference type="EMBL" id="KAE9331742.1"/>
    </source>
</evidence>
<dbReference type="EMBL" id="QXGA01003884">
    <property type="protein sequence ID" value="KAE9078319.1"/>
    <property type="molecule type" value="Genomic_DNA"/>
</dbReference>
<dbReference type="Proteomes" id="UP000440732">
    <property type="component" value="Unassembled WGS sequence"/>
</dbReference>